<evidence type="ECO:0000259" key="1">
    <source>
        <dbReference type="Pfam" id="PF13391"/>
    </source>
</evidence>
<dbReference type="RefSeq" id="WP_301166971.1">
    <property type="nucleotide sequence ID" value="NZ_JAUHTR010000008.1"/>
</dbReference>
<comment type="caution">
    <text evidence="3">The sequence shown here is derived from an EMBL/GenBank/DDBJ whole genome shotgun (WGS) entry which is preliminary data.</text>
</comment>
<reference evidence="3" key="1">
    <citation type="submission" date="2023-07" db="EMBL/GenBank/DDBJ databases">
        <title>Fictibacillus sp. isolated from freshwater pond.</title>
        <authorList>
            <person name="Kirdat K."/>
            <person name="Bhat A."/>
            <person name="Mourya A."/>
            <person name="Yadav A."/>
        </authorList>
    </citation>
    <scope>NUCLEOTIDE SEQUENCE</scope>
    <source>
        <strain evidence="3">NE201</strain>
    </source>
</reference>
<keyword evidence="3" id="KW-0540">Nuclease</keyword>
<evidence type="ECO:0000313" key="3">
    <source>
        <dbReference type="EMBL" id="MDN4525952.1"/>
    </source>
</evidence>
<sequence length="291" mass="34319">MNAHELKNRVKNLTIWKNGDQRAPHKPLLMLYALSQLKHSRTRFIPYVEVREKVGLLLKEFGPARKSYHPEHPFVRLKNDGLWELNHEIQNNQFTNKMLLEHKFAGGFTKDVYQLLRADYSLVDEVVQMILESHFPETFHTDILDALDLELFTATKKRVRDKAFREKVLKAYEYSCAVCNFNLHLSHQLVGVEAAHIKWHHAGGPDREENGIALCSLHHKLFDRGVFTISEKRKLIVSEFAHGNEGYRQWVLKYHDKEIREPINPNYFANQRYLEWHFREVFRSPGRIIAV</sequence>
<name>A0ABT8HYV0_9BACL</name>
<feature type="domain" description="HNH nuclease" evidence="1">
    <location>
        <begin position="176"/>
        <end position="229"/>
    </location>
</feature>
<dbReference type="InterPro" id="IPR058813">
    <property type="entry name" value="DNA-SBD_ScoMcrA"/>
</dbReference>
<dbReference type="EMBL" id="JAUHTR010000008">
    <property type="protein sequence ID" value="MDN4525952.1"/>
    <property type="molecule type" value="Genomic_DNA"/>
</dbReference>
<evidence type="ECO:0000313" key="4">
    <source>
        <dbReference type="Proteomes" id="UP001172721"/>
    </source>
</evidence>
<dbReference type="CDD" id="cd00085">
    <property type="entry name" value="HNHc"/>
    <property type="match status" value="1"/>
</dbReference>
<dbReference type="Pfam" id="PF13391">
    <property type="entry name" value="HNH_2"/>
    <property type="match status" value="1"/>
</dbReference>
<evidence type="ECO:0000259" key="2">
    <source>
        <dbReference type="Pfam" id="PF26340"/>
    </source>
</evidence>
<proteinExistence type="predicted"/>
<organism evidence="3 4">
    <name type="scientific">Fictibacillus fluitans</name>
    <dbReference type="NCBI Taxonomy" id="3058422"/>
    <lineage>
        <taxon>Bacteria</taxon>
        <taxon>Bacillati</taxon>
        <taxon>Bacillota</taxon>
        <taxon>Bacilli</taxon>
        <taxon>Bacillales</taxon>
        <taxon>Fictibacillaceae</taxon>
        <taxon>Fictibacillus</taxon>
    </lineage>
</organism>
<dbReference type="Pfam" id="PF26340">
    <property type="entry name" value="DNA-SBD_ScoMcrA"/>
    <property type="match status" value="1"/>
</dbReference>
<keyword evidence="3" id="KW-0378">Hydrolase</keyword>
<dbReference type="NCBIfam" id="NF045808">
    <property type="entry name" value="PT-DNA_restrict"/>
    <property type="match status" value="1"/>
</dbReference>
<dbReference type="InterPro" id="IPR003615">
    <property type="entry name" value="HNH_nuc"/>
</dbReference>
<gene>
    <name evidence="3" type="ORF">QYB97_15815</name>
</gene>
<dbReference type="InterPro" id="IPR011396">
    <property type="entry name" value="PT_DNA_restrict"/>
</dbReference>
<dbReference type="GO" id="GO:0004519">
    <property type="term" value="F:endonuclease activity"/>
    <property type="evidence" value="ECO:0007669"/>
    <property type="project" value="UniProtKB-KW"/>
</dbReference>
<protein>
    <submittedName>
        <fullName evidence="3">HNH endonuclease</fullName>
    </submittedName>
</protein>
<feature type="domain" description="ScoMcrA-like DNA sulfur-binding" evidence="2">
    <location>
        <begin position="4"/>
        <end position="150"/>
    </location>
</feature>
<dbReference type="Proteomes" id="UP001172721">
    <property type="component" value="Unassembled WGS sequence"/>
</dbReference>
<dbReference type="PIRSF" id="PIRSF030850">
    <property type="entry name" value="UCP030850"/>
    <property type="match status" value="1"/>
</dbReference>
<accession>A0ABT8HYV0</accession>
<keyword evidence="4" id="KW-1185">Reference proteome</keyword>
<keyword evidence="3" id="KW-0255">Endonuclease</keyword>